<reference evidence="2" key="1">
    <citation type="submission" date="2016-10" db="EMBL/GenBank/DDBJ databases">
        <title>Draft Genome Sequence of Nocardioides luteus Strain BAFB, an Alkane-Degrading Bacterium Isolated from JP-7 Polluted Soil.</title>
        <authorList>
            <person name="Brown L."/>
            <person name="Ruiz O.N."/>
            <person name="Gunasekera T."/>
        </authorList>
    </citation>
    <scope>NUCLEOTIDE SEQUENCE [LARGE SCALE GENOMIC DNA]</scope>
    <source>
        <strain evidence="2">BAFB</strain>
    </source>
</reference>
<organism evidence="2 3">
    <name type="scientific">Nocardioides luteus</name>
    <dbReference type="NCBI Taxonomy" id="1844"/>
    <lineage>
        <taxon>Bacteria</taxon>
        <taxon>Bacillati</taxon>
        <taxon>Actinomycetota</taxon>
        <taxon>Actinomycetes</taxon>
        <taxon>Propionibacteriales</taxon>
        <taxon>Nocardioidaceae</taxon>
        <taxon>Nocardioides</taxon>
    </lineage>
</organism>
<evidence type="ECO:0000313" key="2">
    <source>
        <dbReference type="EMBL" id="OIJ26683.1"/>
    </source>
</evidence>
<dbReference type="Pfam" id="PF01418">
    <property type="entry name" value="HTH_6"/>
    <property type="match status" value="1"/>
</dbReference>
<dbReference type="Gene3D" id="3.40.50.10490">
    <property type="entry name" value="Glucose-6-phosphate isomerase like protein, domain 1"/>
    <property type="match status" value="1"/>
</dbReference>
<feature type="domain" description="HTH rpiR-type" evidence="1">
    <location>
        <begin position="10"/>
        <end position="86"/>
    </location>
</feature>
<evidence type="ECO:0000313" key="3">
    <source>
        <dbReference type="Proteomes" id="UP000033772"/>
    </source>
</evidence>
<dbReference type="GO" id="GO:0003700">
    <property type="term" value="F:DNA-binding transcription factor activity"/>
    <property type="evidence" value="ECO:0007669"/>
    <property type="project" value="InterPro"/>
</dbReference>
<comment type="caution">
    <text evidence="2">The sequence shown here is derived from an EMBL/GenBank/DDBJ whole genome shotgun (WGS) entry which is preliminary data.</text>
</comment>
<dbReference type="Proteomes" id="UP000033772">
    <property type="component" value="Unassembled WGS sequence"/>
</dbReference>
<dbReference type="Gene3D" id="1.10.10.10">
    <property type="entry name" value="Winged helix-like DNA-binding domain superfamily/Winged helix DNA-binding domain"/>
    <property type="match status" value="1"/>
</dbReference>
<sequence length="277" mass="29434">MTVTTTRADQRIDRRIAAAYQTLSPQERKAADTLLEHLDDLATYRAAELASLAEVSKATMSRLFRSLGFDGFDDVRDHLRALRTAGEPRRVEGAPDLSAHAEGEAAAIARALDQAAVTEAVEAIAGASDVMVAGWRNSYPVALHLRQQLTQTRERVTLAPAPGQVIGEELAELGEESVVIAVGLRRRPPGFGEFVDAAAASGSTVIVIADPTGTVHLGRADIALECPVQGGLAFDSLAAPMSLASVLADGVLHERGRPGRDRVSAISATYDRLHEVE</sequence>
<dbReference type="PANTHER" id="PTHR30514:SF18">
    <property type="entry name" value="RPIR-FAMILY TRANSCRIPTIONAL REGULATOR"/>
    <property type="match status" value="1"/>
</dbReference>
<dbReference type="InterPro" id="IPR036388">
    <property type="entry name" value="WH-like_DNA-bd_sf"/>
</dbReference>
<dbReference type="PANTHER" id="PTHR30514">
    <property type="entry name" value="GLUCOKINASE"/>
    <property type="match status" value="1"/>
</dbReference>
<protein>
    <submittedName>
        <fullName evidence="2">RpiR family transcriptional regulator</fullName>
    </submittedName>
</protein>
<proteinExistence type="predicted"/>
<dbReference type="GO" id="GO:1901135">
    <property type="term" value="P:carbohydrate derivative metabolic process"/>
    <property type="evidence" value="ECO:0007669"/>
    <property type="project" value="InterPro"/>
</dbReference>
<dbReference type="SUPFAM" id="SSF46689">
    <property type="entry name" value="Homeodomain-like"/>
    <property type="match status" value="1"/>
</dbReference>
<dbReference type="SUPFAM" id="SSF53697">
    <property type="entry name" value="SIS domain"/>
    <property type="match status" value="1"/>
</dbReference>
<dbReference type="InterPro" id="IPR047640">
    <property type="entry name" value="RpiR-like"/>
</dbReference>
<dbReference type="PROSITE" id="PS51071">
    <property type="entry name" value="HTH_RPIR"/>
    <property type="match status" value="1"/>
</dbReference>
<dbReference type="STRING" id="1844.UG56_012015"/>
<accession>A0A1J4N575</accession>
<dbReference type="AlphaFoldDB" id="A0A1J4N575"/>
<name>A0A1J4N575_9ACTN</name>
<dbReference type="RefSeq" id="WP_045551129.1">
    <property type="nucleotide sequence ID" value="NZ_JZDQ02000014.1"/>
</dbReference>
<gene>
    <name evidence="2" type="ORF">UG56_012015</name>
</gene>
<dbReference type="EMBL" id="JZDQ02000014">
    <property type="protein sequence ID" value="OIJ26683.1"/>
    <property type="molecule type" value="Genomic_DNA"/>
</dbReference>
<dbReference type="OrthoDB" id="3237351at2"/>
<dbReference type="GO" id="GO:0097367">
    <property type="term" value="F:carbohydrate derivative binding"/>
    <property type="evidence" value="ECO:0007669"/>
    <property type="project" value="InterPro"/>
</dbReference>
<evidence type="ECO:0000259" key="1">
    <source>
        <dbReference type="PROSITE" id="PS51071"/>
    </source>
</evidence>
<dbReference type="InterPro" id="IPR009057">
    <property type="entry name" value="Homeodomain-like_sf"/>
</dbReference>
<keyword evidence="3" id="KW-1185">Reference proteome</keyword>
<dbReference type="InterPro" id="IPR000281">
    <property type="entry name" value="HTH_RpiR"/>
</dbReference>
<dbReference type="GO" id="GO:0003677">
    <property type="term" value="F:DNA binding"/>
    <property type="evidence" value="ECO:0007669"/>
    <property type="project" value="InterPro"/>
</dbReference>
<dbReference type="InterPro" id="IPR046348">
    <property type="entry name" value="SIS_dom_sf"/>
</dbReference>